<comment type="caution">
    <text evidence="2">The sequence shown here is derived from an EMBL/GenBank/DDBJ whole genome shotgun (WGS) entry which is preliminary data.</text>
</comment>
<protein>
    <submittedName>
        <fullName evidence="2">Uncharacterized protein</fullName>
    </submittedName>
</protein>
<evidence type="ECO:0000313" key="2">
    <source>
        <dbReference type="EMBL" id="EAP77135.1"/>
    </source>
</evidence>
<feature type="region of interest" description="Disordered" evidence="1">
    <location>
        <begin position="224"/>
        <end position="243"/>
    </location>
</feature>
<proteinExistence type="predicted"/>
<dbReference type="AlphaFoldDB" id="A3SIF4"/>
<accession>A3SIF4</accession>
<gene>
    <name evidence="2" type="ORF">ISM_02560</name>
</gene>
<dbReference type="STRING" id="89187.ISM_02560"/>
<dbReference type="Proteomes" id="UP000005954">
    <property type="component" value="Unassembled WGS sequence"/>
</dbReference>
<sequence>MKQSDIDALAHQHTLAVLAIGRNFEAISKDMIERRGTWAGAEGVDVLTSLLGSKTLPHDTAQHVARAAHLGERLPSIVKLFTPGQKKIISAVEHRMIGTDADGAIKALRELQAMAKRGSDLELIFKIATAIVADGKQQLYEPAAFAKLTGLDGREGNVATARSSAGEVLADDVAGAVVGGLAGAVATWWAGSGPGAAGGAIGGAIMFSGKALWENAKIWWDGVHHGENDPAGPIGGEHLPDEI</sequence>
<dbReference type="HOGENOM" id="CLU_1141902_0_0_5"/>
<dbReference type="RefSeq" id="WP_009812537.1">
    <property type="nucleotide sequence ID" value="NZ_CH724156.1"/>
</dbReference>
<evidence type="ECO:0000313" key="3">
    <source>
        <dbReference type="Proteomes" id="UP000005954"/>
    </source>
</evidence>
<name>A3SIF4_ROSNI</name>
<organism evidence="2 3">
    <name type="scientific">Roseovarius nubinhibens (strain ATCC BAA-591 / DSM 15170 / ISM)</name>
    <dbReference type="NCBI Taxonomy" id="89187"/>
    <lineage>
        <taxon>Bacteria</taxon>
        <taxon>Pseudomonadati</taxon>
        <taxon>Pseudomonadota</taxon>
        <taxon>Alphaproteobacteria</taxon>
        <taxon>Rhodobacterales</taxon>
        <taxon>Roseobacteraceae</taxon>
        <taxon>Roseovarius</taxon>
    </lineage>
</organism>
<keyword evidence="3" id="KW-1185">Reference proteome</keyword>
<dbReference type="EMBL" id="AALY01000001">
    <property type="protein sequence ID" value="EAP77135.1"/>
    <property type="molecule type" value="Genomic_DNA"/>
</dbReference>
<evidence type="ECO:0000256" key="1">
    <source>
        <dbReference type="SAM" id="MobiDB-lite"/>
    </source>
</evidence>
<reference evidence="2 3" key="1">
    <citation type="submission" date="2005-12" db="EMBL/GenBank/DDBJ databases">
        <authorList>
            <person name="Moran M.A."/>
            <person name="Ferriera S."/>
            <person name="Johnson J."/>
            <person name="Kravitz S."/>
            <person name="Halpern A."/>
            <person name="Remington K."/>
            <person name="Beeson K."/>
            <person name="Tran B."/>
            <person name="Rogers Y.-H."/>
            <person name="Friedman R."/>
            <person name="Venter J.C."/>
        </authorList>
    </citation>
    <scope>NUCLEOTIDE SEQUENCE [LARGE SCALE GENOMIC DNA]</scope>
    <source>
        <strain evidence="3">ATCC BAA-591 / DSM 15170 / ISM</strain>
    </source>
</reference>